<comment type="subcellular location">
    <subcellularLocation>
        <location evidence="1">Membrane</location>
    </subcellularLocation>
</comment>
<dbReference type="Pfam" id="PF00905">
    <property type="entry name" value="Transpeptidase"/>
    <property type="match status" value="1"/>
</dbReference>
<gene>
    <name evidence="5" type="ORF">METZ01_LOCUS243346</name>
</gene>
<dbReference type="InterPro" id="IPR036138">
    <property type="entry name" value="PBP_dimer_sf"/>
</dbReference>
<keyword evidence="2" id="KW-0472">Membrane</keyword>
<dbReference type="InterPro" id="IPR050515">
    <property type="entry name" value="Beta-lactam/transpept"/>
</dbReference>
<dbReference type="InterPro" id="IPR012338">
    <property type="entry name" value="Beta-lactam/transpept-like"/>
</dbReference>
<dbReference type="InterPro" id="IPR001460">
    <property type="entry name" value="PCN-bd_Tpept"/>
</dbReference>
<dbReference type="Gene3D" id="3.40.710.10">
    <property type="entry name" value="DD-peptidase/beta-lactamase superfamily"/>
    <property type="match status" value="1"/>
</dbReference>
<dbReference type="Gene3D" id="3.90.1310.10">
    <property type="entry name" value="Penicillin-binding protein 2a (Domain 2)"/>
    <property type="match status" value="1"/>
</dbReference>
<reference evidence="5" key="1">
    <citation type="submission" date="2018-05" db="EMBL/GenBank/DDBJ databases">
        <authorList>
            <person name="Lanie J.A."/>
            <person name="Ng W.-L."/>
            <person name="Kazmierczak K.M."/>
            <person name="Andrzejewski T.M."/>
            <person name="Davidsen T.M."/>
            <person name="Wayne K.J."/>
            <person name="Tettelin H."/>
            <person name="Glass J.I."/>
            <person name="Rusch D."/>
            <person name="Podicherti R."/>
            <person name="Tsui H.-C.T."/>
            <person name="Winkler M.E."/>
        </authorList>
    </citation>
    <scope>NUCLEOTIDE SEQUENCE</scope>
</reference>
<accession>A0A382HTR6</accession>
<feature type="domain" description="Penicillin-binding protein dimerisation" evidence="4">
    <location>
        <begin position="45"/>
        <end position="181"/>
    </location>
</feature>
<proteinExistence type="predicted"/>
<name>A0A382HTR6_9ZZZZ</name>
<dbReference type="AlphaFoldDB" id="A0A382HTR6"/>
<evidence type="ECO:0000259" key="3">
    <source>
        <dbReference type="Pfam" id="PF00905"/>
    </source>
</evidence>
<dbReference type="PANTHER" id="PTHR30627:SF1">
    <property type="entry name" value="PEPTIDOGLYCAN D,D-TRANSPEPTIDASE FTSI"/>
    <property type="match status" value="1"/>
</dbReference>
<evidence type="ECO:0000256" key="2">
    <source>
        <dbReference type="ARBA" id="ARBA00023136"/>
    </source>
</evidence>
<feature type="domain" description="Penicillin-binding protein transpeptidase" evidence="3">
    <location>
        <begin position="231"/>
        <end position="324"/>
    </location>
</feature>
<sequence>MLTIVGLVALSLLIALGRSFQLQVLEGARLEKLAQSQHQRTVVLEPKRGRITDQKGRILAVSIPVKSLYANPREIESIPETARVLSQHLGISYHKLKRRLTSKRSFIWLKRQIDPEQAKALEKLMPKGTGFVEEYRRYYPQRNAGGQMLGFTGIDSQGLEGLEYEYEPLLKGKPQGYIVEKEGTYRTVPLKGYPERPPEQFSLQLTLDSRIQHLTEKHLAQGVIEAQADRGTAIVMDSASGAILAVASYPGFDPNRYRQFSRAHFLNRAVTSGYEPGSTFKVITLSAALSEGLVSVDQNFDCENGEYKVGGHRIRDVKKHQQLSLLEVL</sequence>
<evidence type="ECO:0008006" key="6">
    <source>
        <dbReference type="Google" id="ProtNLM"/>
    </source>
</evidence>
<protein>
    <recommendedName>
        <fullName evidence="6">Penicillin-binding protein dimerisation domain-containing protein</fullName>
    </recommendedName>
</protein>
<dbReference type="InterPro" id="IPR005311">
    <property type="entry name" value="PBP_dimer"/>
</dbReference>
<evidence type="ECO:0000259" key="4">
    <source>
        <dbReference type="Pfam" id="PF03717"/>
    </source>
</evidence>
<evidence type="ECO:0000313" key="5">
    <source>
        <dbReference type="EMBL" id="SVB90492.1"/>
    </source>
</evidence>
<dbReference type="EMBL" id="UINC01063157">
    <property type="protein sequence ID" value="SVB90492.1"/>
    <property type="molecule type" value="Genomic_DNA"/>
</dbReference>
<dbReference type="Gene3D" id="1.10.150.770">
    <property type="match status" value="1"/>
</dbReference>
<dbReference type="GO" id="GO:0005886">
    <property type="term" value="C:plasma membrane"/>
    <property type="evidence" value="ECO:0007669"/>
    <property type="project" value="TreeGrafter"/>
</dbReference>
<dbReference type="GO" id="GO:0071555">
    <property type="term" value="P:cell wall organization"/>
    <property type="evidence" value="ECO:0007669"/>
    <property type="project" value="TreeGrafter"/>
</dbReference>
<organism evidence="5">
    <name type="scientific">marine metagenome</name>
    <dbReference type="NCBI Taxonomy" id="408172"/>
    <lineage>
        <taxon>unclassified sequences</taxon>
        <taxon>metagenomes</taxon>
        <taxon>ecological metagenomes</taxon>
    </lineage>
</organism>
<dbReference type="PANTHER" id="PTHR30627">
    <property type="entry name" value="PEPTIDOGLYCAN D,D-TRANSPEPTIDASE"/>
    <property type="match status" value="1"/>
</dbReference>
<dbReference type="SUPFAM" id="SSF56519">
    <property type="entry name" value="Penicillin binding protein dimerisation domain"/>
    <property type="match status" value="1"/>
</dbReference>
<evidence type="ECO:0000256" key="1">
    <source>
        <dbReference type="ARBA" id="ARBA00004370"/>
    </source>
</evidence>
<dbReference type="SUPFAM" id="SSF56601">
    <property type="entry name" value="beta-lactamase/transpeptidase-like"/>
    <property type="match status" value="1"/>
</dbReference>
<feature type="non-terminal residue" evidence="5">
    <location>
        <position position="329"/>
    </location>
</feature>
<dbReference type="GO" id="GO:0008658">
    <property type="term" value="F:penicillin binding"/>
    <property type="evidence" value="ECO:0007669"/>
    <property type="project" value="InterPro"/>
</dbReference>
<dbReference type="Pfam" id="PF03717">
    <property type="entry name" value="PBP_dimer"/>
    <property type="match status" value="1"/>
</dbReference>